<reference evidence="1 2" key="1">
    <citation type="journal article" date="2023" name="Hortic Res">
        <title>Pangenome of water caltrop reveals structural variations and asymmetric subgenome divergence after allopolyploidization.</title>
        <authorList>
            <person name="Zhang X."/>
            <person name="Chen Y."/>
            <person name="Wang L."/>
            <person name="Yuan Y."/>
            <person name="Fang M."/>
            <person name="Shi L."/>
            <person name="Lu R."/>
            <person name="Comes H.P."/>
            <person name="Ma Y."/>
            <person name="Chen Y."/>
            <person name="Huang G."/>
            <person name="Zhou Y."/>
            <person name="Zheng Z."/>
            <person name="Qiu Y."/>
        </authorList>
    </citation>
    <scope>NUCLEOTIDE SEQUENCE [LARGE SCALE GENOMIC DNA]</scope>
    <source>
        <strain evidence="1">F231</strain>
    </source>
</reference>
<evidence type="ECO:0000313" key="2">
    <source>
        <dbReference type="Proteomes" id="UP001346149"/>
    </source>
</evidence>
<organism evidence="1 2">
    <name type="scientific">Trapa natans</name>
    <name type="common">Water chestnut</name>
    <dbReference type="NCBI Taxonomy" id="22666"/>
    <lineage>
        <taxon>Eukaryota</taxon>
        <taxon>Viridiplantae</taxon>
        <taxon>Streptophyta</taxon>
        <taxon>Embryophyta</taxon>
        <taxon>Tracheophyta</taxon>
        <taxon>Spermatophyta</taxon>
        <taxon>Magnoliopsida</taxon>
        <taxon>eudicotyledons</taxon>
        <taxon>Gunneridae</taxon>
        <taxon>Pentapetalae</taxon>
        <taxon>rosids</taxon>
        <taxon>malvids</taxon>
        <taxon>Myrtales</taxon>
        <taxon>Lythraceae</taxon>
        <taxon>Trapa</taxon>
    </lineage>
</organism>
<protein>
    <submittedName>
        <fullName evidence="1">Uncharacterized protein</fullName>
    </submittedName>
</protein>
<proteinExistence type="predicted"/>
<evidence type="ECO:0000313" key="1">
    <source>
        <dbReference type="EMBL" id="KAK4777132.1"/>
    </source>
</evidence>
<dbReference type="Proteomes" id="UP001346149">
    <property type="component" value="Unassembled WGS sequence"/>
</dbReference>
<name>A0AAN7L0N1_TRANT</name>
<dbReference type="AlphaFoldDB" id="A0AAN7L0N1"/>
<dbReference type="EMBL" id="JAXQNO010000018">
    <property type="protein sequence ID" value="KAK4777132.1"/>
    <property type="molecule type" value="Genomic_DNA"/>
</dbReference>
<gene>
    <name evidence="1" type="ORF">SAY86_005820</name>
</gene>
<accession>A0AAN7L0N1</accession>
<sequence>MGANHRSIFLDSRVYKDTISLQIFLASGFVDISGGFDRSGNLDRPLSSAIIHKERSRRGADFTRDKE</sequence>
<keyword evidence="2" id="KW-1185">Reference proteome</keyword>
<comment type="caution">
    <text evidence="1">The sequence shown here is derived from an EMBL/GenBank/DDBJ whole genome shotgun (WGS) entry which is preliminary data.</text>
</comment>